<evidence type="ECO:0000256" key="4">
    <source>
        <dbReference type="ARBA" id="ARBA00022679"/>
    </source>
</evidence>
<evidence type="ECO:0000256" key="6">
    <source>
        <dbReference type="ARBA" id="ARBA00023315"/>
    </source>
</evidence>
<dbReference type="SUPFAM" id="SSF55729">
    <property type="entry name" value="Acyl-CoA N-acyltransferases (Nat)"/>
    <property type="match status" value="1"/>
</dbReference>
<dbReference type="CDD" id="cd04301">
    <property type="entry name" value="NAT_SF"/>
    <property type="match status" value="1"/>
</dbReference>
<name>V6IYQ5_9BACL</name>
<dbReference type="PIRSF" id="PIRSF000452">
    <property type="entry name" value="6-N-acetyltransf"/>
    <property type="match status" value="1"/>
</dbReference>
<dbReference type="Proteomes" id="UP000018296">
    <property type="component" value="Unassembled WGS sequence"/>
</dbReference>
<comment type="subunit">
    <text evidence="1">Homodimer.</text>
</comment>
<keyword evidence="11" id="KW-1185">Reference proteome</keyword>
<dbReference type="PATRIC" id="fig|1395513.3.peg.1103"/>
<evidence type="ECO:0000256" key="5">
    <source>
        <dbReference type="ARBA" id="ARBA00023251"/>
    </source>
</evidence>
<gene>
    <name evidence="10" type="ORF">P343_05405</name>
</gene>
<dbReference type="eggNOG" id="COG0456">
    <property type="taxonomic scope" value="Bacteria"/>
</dbReference>
<dbReference type="STRING" id="1395513.P343_05405"/>
<dbReference type="InterPro" id="IPR024170">
    <property type="entry name" value="Aminoglycoside_N6-AcTrfrase"/>
</dbReference>
<dbReference type="PANTHER" id="PTHR43072:SF60">
    <property type="entry name" value="L-2,4-DIAMINOBUTYRIC ACID ACETYLTRANSFERASE"/>
    <property type="match status" value="1"/>
</dbReference>
<dbReference type="PANTHER" id="PTHR43072">
    <property type="entry name" value="N-ACETYLTRANSFERASE"/>
    <property type="match status" value="1"/>
</dbReference>
<dbReference type="Pfam" id="PF00583">
    <property type="entry name" value="Acetyltransf_1"/>
    <property type="match status" value="1"/>
</dbReference>
<dbReference type="GO" id="GO:0046677">
    <property type="term" value="P:response to antibiotic"/>
    <property type="evidence" value="ECO:0007669"/>
    <property type="project" value="UniProtKB-KW"/>
</dbReference>
<feature type="domain" description="N-acetyltransferase" evidence="9">
    <location>
        <begin position="1"/>
        <end position="146"/>
    </location>
</feature>
<evidence type="ECO:0000256" key="3">
    <source>
        <dbReference type="ARBA" id="ARBA00017677"/>
    </source>
</evidence>
<dbReference type="Gene3D" id="3.40.630.30">
    <property type="match status" value="1"/>
</dbReference>
<evidence type="ECO:0000256" key="8">
    <source>
        <dbReference type="ARBA" id="ARBA00048923"/>
    </source>
</evidence>
<keyword evidence="5" id="KW-0046">Antibiotic resistance</keyword>
<dbReference type="GO" id="GO:0047663">
    <property type="term" value="F:aminoglycoside 6'-N-acetyltransferase activity"/>
    <property type="evidence" value="ECO:0007669"/>
    <property type="project" value="UniProtKB-EC"/>
</dbReference>
<comment type="caution">
    <text evidence="10">The sequence shown here is derived from an EMBL/GenBank/DDBJ whole genome shotgun (WGS) entry which is preliminary data.</text>
</comment>
<dbReference type="InterPro" id="IPR016181">
    <property type="entry name" value="Acyl_CoA_acyltransferase"/>
</dbReference>
<keyword evidence="4 10" id="KW-0808">Transferase</keyword>
<dbReference type="NCBIfam" id="NF043067">
    <property type="entry name" value="AAC_6p_group_E"/>
    <property type="match status" value="1"/>
</dbReference>
<evidence type="ECO:0000259" key="9">
    <source>
        <dbReference type="PROSITE" id="PS51186"/>
    </source>
</evidence>
<evidence type="ECO:0000256" key="7">
    <source>
        <dbReference type="ARBA" id="ARBA00029660"/>
    </source>
</evidence>
<evidence type="ECO:0000313" key="11">
    <source>
        <dbReference type="Proteomes" id="UP000018296"/>
    </source>
</evidence>
<comment type="catalytic activity">
    <reaction evidence="8">
        <text>kanamycin B + acetyl-CoA = N(6')-acetylkanamycin B + CoA + H(+)</text>
        <dbReference type="Rhea" id="RHEA:16449"/>
        <dbReference type="ChEBI" id="CHEBI:15378"/>
        <dbReference type="ChEBI" id="CHEBI:57287"/>
        <dbReference type="ChEBI" id="CHEBI:57288"/>
        <dbReference type="ChEBI" id="CHEBI:58390"/>
        <dbReference type="ChEBI" id="CHEBI:58549"/>
        <dbReference type="EC" id="2.3.1.82"/>
    </reaction>
</comment>
<dbReference type="EMBL" id="AWTC01000004">
    <property type="protein sequence ID" value="EST12582.1"/>
    <property type="molecule type" value="Genomic_DNA"/>
</dbReference>
<proteinExistence type="predicted"/>
<dbReference type="RefSeq" id="WP_023509380.1">
    <property type="nucleotide sequence ID" value="NZ_AWTC01000004.1"/>
</dbReference>
<dbReference type="InterPro" id="IPR000182">
    <property type="entry name" value="GNAT_dom"/>
</dbReference>
<protein>
    <recommendedName>
        <fullName evidence="3">Aminoglycoside N(6')-acetyltransferase type 1</fullName>
        <ecNumber evidence="2">2.3.1.82</ecNumber>
    </recommendedName>
    <alternativeName>
        <fullName evidence="7">Aminoglycoside resistance protein</fullName>
    </alternativeName>
</protein>
<dbReference type="OrthoDB" id="118633at2"/>
<sequence length="146" mass="16623">MNVIKATEHTIDALVDLEMKLWPDHTKEDLLAECRKQLHSDQNVHYLIRNKNDYIAFIHVSIRNDYVEGANSSPVGYVEGIFVEKEFRMLGLAKKLIAAGEEWAKAKGCRQMGSDTELANQSSLNFHIQTGFSEANRIISFIKDIK</sequence>
<dbReference type="AlphaFoldDB" id="V6IYQ5"/>
<dbReference type="EC" id="2.3.1.82" evidence="2"/>
<reference evidence="10 11" key="1">
    <citation type="journal article" date="2013" name="Genome Announc.">
        <title>Genome Sequence of Sporolactobacillus laevolacticus DSM442, an Efficient Polymer-Grade D-Lactate Producer from Agricultural Waste Cottonseed as a Nitrogen Source.</title>
        <authorList>
            <person name="Wang H."/>
            <person name="Wang L."/>
            <person name="Ju J."/>
            <person name="Yu B."/>
            <person name="Ma Y."/>
        </authorList>
    </citation>
    <scope>NUCLEOTIDE SEQUENCE [LARGE SCALE GENOMIC DNA]</scope>
    <source>
        <strain evidence="10 11">DSM 442</strain>
    </source>
</reference>
<evidence type="ECO:0000256" key="1">
    <source>
        <dbReference type="ARBA" id="ARBA00011738"/>
    </source>
</evidence>
<dbReference type="PROSITE" id="PS51186">
    <property type="entry name" value="GNAT"/>
    <property type="match status" value="1"/>
</dbReference>
<evidence type="ECO:0000313" key="10">
    <source>
        <dbReference type="EMBL" id="EST12582.1"/>
    </source>
</evidence>
<keyword evidence="6" id="KW-0012">Acyltransferase</keyword>
<evidence type="ECO:0000256" key="2">
    <source>
        <dbReference type="ARBA" id="ARBA00012888"/>
    </source>
</evidence>
<accession>V6IYQ5</accession>
<organism evidence="10 11">
    <name type="scientific">Sporolactobacillus laevolacticus DSM 442</name>
    <dbReference type="NCBI Taxonomy" id="1395513"/>
    <lineage>
        <taxon>Bacteria</taxon>
        <taxon>Bacillati</taxon>
        <taxon>Bacillota</taxon>
        <taxon>Bacilli</taxon>
        <taxon>Bacillales</taxon>
        <taxon>Sporolactobacillaceae</taxon>
        <taxon>Sporolactobacillus</taxon>
    </lineage>
</organism>